<keyword evidence="2" id="KW-0378">Hydrolase</keyword>
<dbReference type="Gene3D" id="3.10.50.10">
    <property type="match status" value="1"/>
</dbReference>
<evidence type="ECO:0000259" key="1">
    <source>
        <dbReference type="PROSITE" id="PS51910"/>
    </source>
</evidence>
<dbReference type="PANTHER" id="PTHR46066:SF2">
    <property type="entry name" value="CHITINASE DOMAIN-CONTAINING PROTEIN 1"/>
    <property type="match status" value="1"/>
</dbReference>
<gene>
    <name evidence="2" type="ORF">K0U00_09490</name>
</gene>
<reference evidence="2 3" key="1">
    <citation type="submission" date="2021-07" db="EMBL/GenBank/DDBJ databases">
        <title>Paenibacillus radiodurans sp. nov., isolated from the southeastern edge of Tengger Desert.</title>
        <authorList>
            <person name="Zhang G."/>
        </authorList>
    </citation>
    <scope>NUCLEOTIDE SEQUENCE [LARGE SCALE GENOMIC DNA]</scope>
    <source>
        <strain evidence="2 3">CCM 7311</strain>
    </source>
</reference>
<dbReference type="GO" id="GO:0016787">
    <property type="term" value="F:hydrolase activity"/>
    <property type="evidence" value="ECO:0007669"/>
    <property type="project" value="UniProtKB-KW"/>
</dbReference>
<dbReference type="PROSITE" id="PS51910">
    <property type="entry name" value="GH18_2"/>
    <property type="match status" value="1"/>
</dbReference>
<name>A0ABS7C0J9_9BACL</name>
<evidence type="ECO:0000313" key="2">
    <source>
        <dbReference type="EMBL" id="MBW7454261.1"/>
    </source>
</evidence>
<organism evidence="2 3">
    <name type="scientific">Paenibacillus sepulcri</name>
    <dbReference type="NCBI Taxonomy" id="359917"/>
    <lineage>
        <taxon>Bacteria</taxon>
        <taxon>Bacillati</taxon>
        <taxon>Bacillota</taxon>
        <taxon>Bacilli</taxon>
        <taxon>Bacillales</taxon>
        <taxon>Paenibacillaceae</taxon>
        <taxon>Paenibacillus</taxon>
    </lineage>
</organism>
<comment type="caution">
    <text evidence="2">The sequence shown here is derived from an EMBL/GenBank/DDBJ whole genome shotgun (WGS) entry which is preliminary data.</text>
</comment>
<protein>
    <submittedName>
        <fullName evidence="2">Glycoside hydrolase</fullName>
    </submittedName>
</protein>
<dbReference type="Pfam" id="PF00704">
    <property type="entry name" value="Glyco_hydro_18"/>
    <property type="match status" value="1"/>
</dbReference>
<accession>A0ABS7C0J9</accession>
<dbReference type="InterPro" id="IPR011583">
    <property type="entry name" value="Chitinase_II/V-like_cat"/>
</dbReference>
<feature type="domain" description="GH18" evidence="1">
    <location>
        <begin position="311"/>
        <end position="625"/>
    </location>
</feature>
<dbReference type="EMBL" id="JAHZIK010000176">
    <property type="protein sequence ID" value="MBW7454261.1"/>
    <property type="molecule type" value="Genomic_DNA"/>
</dbReference>
<dbReference type="SUPFAM" id="SSF51445">
    <property type="entry name" value="(Trans)glycosidases"/>
    <property type="match status" value="1"/>
</dbReference>
<dbReference type="InterPro" id="IPR017853">
    <property type="entry name" value="GH"/>
</dbReference>
<sequence length="625" mass="68928">MILQAAYGAAASSVSASDLTTHYRVYQNDQAVKEFSTEAGAVAFAKNLTYSHVELITGRVWVWDNFPKYKVYENGYSTGNREFRTLAEAKTFAGKLRFPQIRDLEQPGWISGTYPRFQMYQGDKSLPGWSYASLDKAKQAAKAYSNIHIVELATNQWIWDNLSAAQKQAQRSAAAVYDIRQNGASTGSMRYSFLLDAMRAAARQPGSVVVNTATGLVPYTTIKPFTVTQNGRPVQSFSGLGGALVYAKTLSGAAIEKDGQEWWTNIPYLSVRQGERVVSYFHTRQGAVAFAKGYKNASVAAADGRIIWSDTRELAYLAWNGTSSTDTILAQVQNTQGLDIDSPSWFELAGSDGTLTDHSDPALAASMEKEGLKLTPLVHNQFDTKMTSVFLRNPAAKAKFINSLVERLAALKVEGVNLDFEGLDGGDRALYTSFVASLAEAAHQRGLTVSIDLPRGDVAWDAQTAYDHKALANIADMIMIMAYDQYWEGSQQAGSVSELRWAEEGIKQFLAYGIPRGKLMLGIPFYVREWRLDSAGKLVDSKAVFMKDVAETIQQQDAVGTYDPGAGQTKYTYKKDGYTYVFWAETADTVKARVDLARKYGLAGVAAWRLGYESSSLWTMLLQQK</sequence>
<dbReference type="InterPro" id="IPR029070">
    <property type="entry name" value="Chitinase_insertion_sf"/>
</dbReference>
<dbReference type="SMART" id="SM00636">
    <property type="entry name" value="Glyco_18"/>
    <property type="match status" value="1"/>
</dbReference>
<keyword evidence="3" id="KW-1185">Reference proteome</keyword>
<dbReference type="PANTHER" id="PTHR46066">
    <property type="entry name" value="CHITINASE DOMAIN-CONTAINING PROTEIN 1 FAMILY MEMBER"/>
    <property type="match status" value="1"/>
</dbReference>
<proteinExistence type="predicted"/>
<dbReference type="InterPro" id="IPR001223">
    <property type="entry name" value="Glyco_hydro18_cat"/>
</dbReference>
<dbReference type="Proteomes" id="UP001519887">
    <property type="component" value="Unassembled WGS sequence"/>
</dbReference>
<evidence type="ECO:0000313" key="3">
    <source>
        <dbReference type="Proteomes" id="UP001519887"/>
    </source>
</evidence>
<dbReference type="Gene3D" id="3.20.20.80">
    <property type="entry name" value="Glycosidases"/>
    <property type="match status" value="1"/>
</dbReference>